<organism evidence="1">
    <name type="scientific">marine sediment metagenome</name>
    <dbReference type="NCBI Taxonomy" id="412755"/>
    <lineage>
        <taxon>unclassified sequences</taxon>
        <taxon>metagenomes</taxon>
        <taxon>ecological metagenomes</taxon>
    </lineage>
</organism>
<sequence>MSEQKTIQEATRTFTYELAKSIGAIWLVKKIPWLELKPWYKELDDKKTNAN</sequence>
<accession>A0A0F8Z717</accession>
<protein>
    <submittedName>
        <fullName evidence="1">Uncharacterized protein</fullName>
    </submittedName>
</protein>
<dbReference type="AlphaFoldDB" id="A0A0F8Z717"/>
<name>A0A0F8Z717_9ZZZZ</name>
<reference evidence="1" key="1">
    <citation type="journal article" date="2015" name="Nature">
        <title>Complex archaea that bridge the gap between prokaryotes and eukaryotes.</title>
        <authorList>
            <person name="Spang A."/>
            <person name="Saw J.H."/>
            <person name="Jorgensen S.L."/>
            <person name="Zaremba-Niedzwiedzka K."/>
            <person name="Martijn J."/>
            <person name="Lind A.E."/>
            <person name="van Eijk R."/>
            <person name="Schleper C."/>
            <person name="Guy L."/>
            <person name="Ettema T.J."/>
        </authorList>
    </citation>
    <scope>NUCLEOTIDE SEQUENCE</scope>
</reference>
<dbReference type="EMBL" id="LAZR01052963">
    <property type="protein sequence ID" value="KKK81800.1"/>
    <property type="molecule type" value="Genomic_DNA"/>
</dbReference>
<proteinExistence type="predicted"/>
<evidence type="ECO:0000313" key="1">
    <source>
        <dbReference type="EMBL" id="KKK81800.1"/>
    </source>
</evidence>
<gene>
    <name evidence="1" type="ORF">LCGC14_2809810</name>
</gene>
<comment type="caution">
    <text evidence="1">The sequence shown here is derived from an EMBL/GenBank/DDBJ whole genome shotgun (WGS) entry which is preliminary data.</text>
</comment>